<dbReference type="PROSITE" id="PS00072">
    <property type="entry name" value="ACYL_COA_DH_1"/>
    <property type="match status" value="1"/>
</dbReference>
<dbReference type="GO" id="GO:0005737">
    <property type="term" value="C:cytoplasm"/>
    <property type="evidence" value="ECO:0007669"/>
    <property type="project" value="TreeGrafter"/>
</dbReference>
<dbReference type="InterPro" id="IPR006091">
    <property type="entry name" value="Acyl-CoA_Oxase/DH_mid-dom"/>
</dbReference>
<dbReference type="AlphaFoldDB" id="A0A0W8E2R9"/>
<dbReference type="InterPro" id="IPR036250">
    <property type="entry name" value="AcylCo_DH-like_C"/>
</dbReference>
<feature type="domain" description="Acyl-CoA dehydrogenase/oxidase N-terminal" evidence="8">
    <location>
        <begin position="9"/>
        <end position="119"/>
    </location>
</feature>
<keyword evidence="5 9" id="KW-0560">Oxidoreductase</keyword>
<dbReference type="GO" id="GO:0050660">
    <property type="term" value="F:flavin adenine dinucleotide binding"/>
    <property type="evidence" value="ECO:0007669"/>
    <property type="project" value="InterPro"/>
</dbReference>
<comment type="caution">
    <text evidence="9">The sequence shown here is derived from an EMBL/GenBank/DDBJ whole genome shotgun (WGS) entry which is preliminary data.</text>
</comment>
<dbReference type="PANTHER" id="PTHR48083:SF20">
    <property type="entry name" value="LONG-CHAIN SPECIFIC ACYL-COA DEHYDROGENASE, MITOCHONDRIAL"/>
    <property type="match status" value="1"/>
</dbReference>
<proteinExistence type="inferred from homology"/>
<dbReference type="InterPro" id="IPR009100">
    <property type="entry name" value="AcylCoA_DH/oxidase_NM_dom_sf"/>
</dbReference>
<dbReference type="Pfam" id="PF02771">
    <property type="entry name" value="Acyl-CoA_dh_N"/>
    <property type="match status" value="1"/>
</dbReference>
<feature type="domain" description="Acyl-CoA dehydrogenase/oxidase C-terminal" evidence="6">
    <location>
        <begin position="230"/>
        <end position="378"/>
    </location>
</feature>
<protein>
    <submittedName>
        <fullName evidence="9">Butyryl-coa dehydrogenase</fullName>
        <ecNumber evidence="9">1.3.8.1</ecNumber>
    </submittedName>
</protein>
<reference evidence="9" key="1">
    <citation type="journal article" date="2015" name="Proc. Natl. Acad. Sci. U.S.A.">
        <title>Networks of energetic and metabolic interactions define dynamics in microbial communities.</title>
        <authorList>
            <person name="Embree M."/>
            <person name="Liu J.K."/>
            <person name="Al-Bassam M.M."/>
            <person name="Zengler K."/>
        </authorList>
    </citation>
    <scope>NUCLEOTIDE SEQUENCE</scope>
</reference>
<evidence type="ECO:0000259" key="6">
    <source>
        <dbReference type="Pfam" id="PF00441"/>
    </source>
</evidence>
<dbReference type="GO" id="GO:0016937">
    <property type="term" value="F:short-chain fatty acyl-CoA dehydrogenase activity"/>
    <property type="evidence" value="ECO:0007669"/>
    <property type="project" value="UniProtKB-EC"/>
</dbReference>
<dbReference type="FunFam" id="1.10.540.10:FF:000009">
    <property type="entry name" value="Probable acyl-CoA dehydrogenase"/>
    <property type="match status" value="1"/>
</dbReference>
<evidence type="ECO:0000259" key="7">
    <source>
        <dbReference type="Pfam" id="PF02770"/>
    </source>
</evidence>
<sequence length="380" mass="42665">MKRSLLFDSEHEIFRKTFRDYVENEIVPFYEQWEEDGIVPREAYKKMGEQGFLCPWVEEEFGGAGADFLYSVIICEEFCRRSITSFFTFLHSDIVAPYIAAFASDEQKARWLPGCVSGDTILAVAMTEPGAGSDLAAMRTRVVKDGDEYIINGSKTFISNGILADLVIVAAKTDPAAGPKGVSLFVVERDTPGFERGRKVSKIGMHAQDTAELFFDNCRIPSANLLGKEGQGFMYLMQKLQQERLVAAIMNQGMAERCLELALDYVKERSLFGKTLSKFQNTQFTLAEVAVDIQLGRTFIDQLILQHMSGDNIVHEVSMAKYWICEMANRTATRCLQLFGGYGYCKEYEISRLFADARVQTIYAGTSEIMKVIISRGLGL</sequence>
<dbReference type="InterPro" id="IPR013786">
    <property type="entry name" value="AcylCoA_DH/ox_N"/>
</dbReference>
<dbReference type="Pfam" id="PF00441">
    <property type="entry name" value="Acyl-CoA_dh_1"/>
    <property type="match status" value="1"/>
</dbReference>
<evidence type="ECO:0000256" key="5">
    <source>
        <dbReference type="ARBA" id="ARBA00023002"/>
    </source>
</evidence>
<dbReference type="PANTHER" id="PTHR48083">
    <property type="entry name" value="MEDIUM-CHAIN SPECIFIC ACYL-COA DEHYDROGENASE, MITOCHONDRIAL-RELATED"/>
    <property type="match status" value="1"/>
</dbReference>
<evidence type="ECO:0000256" key="4">
    <source>
        <dbReference type="ARBA" id="ARBA00022827"/>
    </source>
</evidence>
<accession>A0A0W8E2R9</accession>
<dbReference type="EMBL" id="LNQE01001911">
    <property type="protein sequence ID" value="KUG02733.1"/>
    <property type="molecule type" value="Genomic_DNA"/>
</dbReference>
<evidence type="ECO:0000256" key="3">
    <source>
        <dbReference type="ARBA" id="ARBA00022630"/>
    </source>
</evidence>
<comment type="similarity">
    <text evidence="2">Belongs to the acyl-CoA dehydrogenase family.</text>
</comment>
<dbReference type="InterPro" id="IPR009075">
    <property type="entry name" value="AcylCo_DH/oxidase_C"/>
</dbReference>
<feature type="domain" description="Acyl-CoA oxidase/dehydrogenase middle" evidence="7">
    <location>
        <begin position="123"/>
        <end position="218"/>
    </location>
</feature>
<comment type="cofactor">
    <cofactor evidence="1">
        <name>FAD</name>
        <dbReference type="ChEBI" id="CHEBI:57692"/>
    </cofactor>
</comment>
<dbReference type="InterPro" id="IPR037069">
    <property type="entry name" value="AcylCoA_DH/ox_N_sf"/>
</dbReference>
<keyword evidence="4" id="KW-0274">FAD</keyword>
<dbReference type="InterPro" id="IPR050741">
    <property type="entry name" value="Acyl-CoA_dehydrogenase"/>
</dbReference>
<dbReference type="Gene3D" id="2.40.110.10">
    <property type="entry name" value="Butyryl-CoA Dehydrogenase, subunit A, domain 2"/>
    <property type="match status" value="1"/>
</dbReference>
<evidence type="ECO:0000313" key="9">
    <source>
        <dbReference type="EMBL" id="KUG02733.1"/>
    </source>
</evidence>
<keyword evidence="3" id="KW-0285">Flavoprotein</keyword>
<dbReference type="EC" id="1.3.8.1" evidence="9"/>
<dbReference type="InterPro" id="IPR046373">
    <property type="entry name" value="Acyl-CoA_Oxase/DH_mid-dom_sf"/>
</dbReference>
<evidence type="ECO:0000256" key="1">
    <source>
        <dbReference type="ARBA" id="ARBA00001974"/>
    </source>
</evidence>
<dbReference type="PROSITE" id="PS00073">
    <property type="entry name" value="ACYL_COA_DH_2"/>
    <property type="match status" value="1"/>
</dbReference>
<dbReference type="SUPFAM" id="SSF47203">
    <property type="entry name" value="Acyl-CoA dehydrogenase C-terminal domain-like"/>
    <property type="match status" value="1"/>
</dbReference>
<dbReference type="InterPro" id="IPR006089">
    <property type="entry name" value="Acyl-CoA_DH_CS"/>
</dbReference>
<dbReference type="FunFam" id="2.40.110.10:FF:000002">
    <property type="entry name" value="Acyl-CoA dehydrogenase fadE12"/>
    <property type="match status" value="1"/>
</dbReference>
<dbReference type="GO" id="GO:0033539">
    <property type="term" value="P:fatty acid beta-oxidation using acyl-CoA dehydrogenase"/>
    <property type="evidence" value="ECO:0007669"/>
    <property type="project" value="TreeGrafter"/>
</dbReference>
<dbReference type="Pfam" id="PF02770">
    <property type="entry name" value="Acyl-CoA_dh_M"/>
    <property type="match status" value="1"/>
</dbReference>
<dbReference type="Gene3D" id="1.10.540.10">
    <property type="entry name" value="Acyl-CoA dehydrogenase/oxidase, N-terminal domain"/>
    <property type="match status" value="1"/>
</dbReference>
<organism evidence="9">
    <name type="scientific">hydrocarbon metagenome</name>
    <dbReference type="NCBI Taxonomy" id="938273"/>
    <lineage>
        <taxon>unclassified sequences</taxon>
        <taxon>metagenomes</taxon>
        <taxon>ecological metagenomes</taxon>
    </lineage>
</organism>
<name>A0A0W8E2R9_9ZZZZ</name>
<dbReference type="FunFam" id="1.20.140.10:FF:000001">
    <property type="entry name" value="Acyl-CoA dehydrogenase"/>
    <property type="match status" value="1"/>
</dbReference>
<evidence type="ECO:0000259" key="8">
    <source>
        <dbReference type="Pfam" id="PF02771"/>
    </source>
</evidence>
<gene>
    <name evidence="9" type="ORF">ASZ90_019886</name>
</gene>
<dbReference type="Gene3D" id="1.20.140.10">
    <property type="entry name" value="Butyryl-CoA Dehydrogenase, subunit A, domain 3"/>
    <property type="match status" value="1"/>
</dbReference>
<dbReference type="SUPFAM" id="SSF56645">
    <property type="entry name" value="Acyl-CoA dehydrogenase NM domain-like"/>
    <property type="match status" value="1"/>
</dbReference>
<evidence type="ECO:0000256" key="2">
    <source>
        <dbReference type="ARBA" id="ARBA00009347"/>
    </source>
</evidence>